<sequence>MRLAVLALAACLAGPLPVRAQTPPPLSFEATRTACVAAVQAALPAGSTADQAIGVLARQTRDAGPTDCKGPDLEPYSPPRILDAVQAGVARGQVDNGCASDAAQPACEGLAAAATRLTTARVLLGPDGPAKTAARQGALADYTTAVHWDHAYLGFGQSPAGISLLKLALKAGPGAEAAASVDAATVASDFRTTFRDTPQGAAPCDAACALATARVVALFPLLHGLDVAWQGPAGEGLAAYGDHLQATRERWDAYHFGGGDARVQLPWELAVNGLIFQRTRPRLADGSREPFPRPPAWALVVAHPSVGLALKDTRGADSNLVGVIEVLGFSKWTYGEDNKRSGEWGVSAVAAYQPRDNGRDWGYGVLARLPWRGVNLAWTRARLDGGKDVDHVLVSVDVSKYLGGGAGNLAKLFGLRDPGK</sequence>
<reference evidence="2 3" key="1">
    <citation type="submission" date="2022-04" db="EMBL/GenBank/DDBJ databases">
        <title>Genome sequence of soybean root-associated Caulobacter segnis RL271.</title>
        <authorList>
            <person name="Longley R."/>
            <person name="Bonito G."/>
            <person name="Trigodet F."/>
            <person name="Crosson S."/>
            <person name="Fiebig A."/>
        </authorList>
    </citation>
    <scope>NUCLEOTIDE SEQUENCE [LARGE SCALE GENOMIC DNA]</scope>
    <source>
        <strain evidence="2 3">RL271</strain>
    </source>
</reference>
<protein>
    <submittedName>
        <fullName evidence="2">Uncharacterized protein</fullName>
    </submittedName>
</protein>
<proteinExistence type="predicted"/>
<evidence type="ECO:0000313" key="3">
    <source>
        <dbReference type="Proteomes" id="UP001057520"/>
    </source>
</evidence>
<feature type="signal peptide" evidence="1">
    <location>
        <begin position="1"/>
        <end position="20"/>
    </location>
</feature>
<keyword evidence="1" id="KW-0732">Signal</keyword>
<evidence type="ECO:0000313" key="2">
    <source>
        <dbReference type="EMBL" id="USQ95001.1"/>
    </source>
</evidence>
<evidence type="ECO:0000256" key="1">
    <source>
        <dbReference type="SAM" id="SignalP"/>
    </source>
</evidence>
<organism evidence="2 3">
    <name type="scientific">Caulobacter segnis</name>
    <dbReference type="NCBI Taxonomy" id="88688"/>
    <lineage>
        <taxon>Bacteria</taxon>
        <taxon>Pseudomonadati</taxon>
        <taxon>Pseudomonadota</taxon>
        <taxon>Alphaproteobacteria</taxon>
        <taxon>Caulobacterales</taxon>
        <taxon>Caulobacteraceae</taxon>
        <taxon>Caulobacter</taxon>
    </lineage>
</organism>
<name>A0ABY4ZSS7_9CAUL</name>
<dbReference type="EMBL" id="CP096040">
    <property type="protein sequence ID" value="USQ95001.1"/>
    <property type="molecule type" value="Genomic_DNA"/>
</dbReference>
<accession>A0ABY4ZSS7</accession>
<dbReference type="Proteomes" id="UP001057520">
    <property type="component" value="Chromosome"/>
</dbReference>
<keyword evidence="3" id="KW-1185">Reference proteome</keyword>
<gene>
    <name evidence="2" type="ORF">MZV50_20935</name>
</gene>
<feature type="chain" id="PRO_5045425532" evidence="1">
    <location>
        <begin position="21"/>
        <end position="420"/>
    </location>
</feature>